<dbReference type="CDD" id="cd03039">
    <property type="entry name" value="GST_N_Sigma_like"/>
    <property type="match status" value="1"/>
</dbReference>
<dbReference type="InterPro" id="IPR036282">
    <property type="entry name" value="Glutathione-S-Trfase_C_sf"/>
</dbReference>
<dbReference type="InterPro" id="IPR050213">
    <property type="entry name" value="GST_superfamily"/>
</dbReference>
<dbReference type="SUPFAM" id="SSF47616">
    <property type="entry name" value="GST C-terminal domain-like"/>
    <property type="match status" value="1"/>
</dbReference>
<protein>
    <submittedName>
        <fullName evidence="3">Glutathione S-transferase-like protein</fullName>
    </submittedName>
</protein>
<feature type="domain" description="GST N-terminal" evidence="1">
    <location>
        <begin position="15"/>
        <end position="103"/>
    </location>
</feature>
<dbReference type="SUPFAM" id="SSF52833">
    <property type="entry name" value="Thioredoxin-like"/>
    <property type="match status" value="1"/>
</dbReference>
<comment type="caution">
    <text evidence="3">The sequence shown here is derived from an EMBL/GenBank/DDBJ whole genome shotgun (WGS) entry which is preliminary data.</text>
</comment>
<proteinExistence type="predicted"/>
<dbReference type="PROSITE" id="PS50404">
    <property type="entry name" value="GST_NTER"/>
    <property type="match status" value="1"/>
</dbReference>
<dbReference type="Proteomes" id="UP001338125">
    <property type="component" value="Unassembled WGS sequence"/>
</dbReference>
<evidence type="ECO:0000313" key="3">
    <source>
        <dbReference type="EMBL" id="KAK5994602.1"/>
    </source>
</evidence>
<dbReference type="InterPro" id="IPR010987">
    <property type="entry name" value="Glutathione-S-Trfase_C-like"/>
</dbReference>
<dbReference type="EMBL" id="JAVFKD010000010">
    <property type="protein sequence ID" value="KAK5994602.1"/>
    <property type="molecule type" value="Genomic_DNA"/>
</dbReference>
<gene>
    <name evidence="3" type="ORF">PT974_05081</name>
</gene>
<dbReference type="Gene3D" id="3.40.30.10">
    <property type="entry name" value="Glutaredoxin"/>
    <property type="match status" value="1"/>
</dbReference>
<dbReference type="InterPro" id="IPR004046">
    <property type="entry name" value="GST_C"/>
</dbReference>
<dbReference type="PROSITE" id="PS50405">
    <property type="entry name" value="GST_CTER"/>
    <property type="match status" value="1"/>
</dbReference>
<dbReference type="CDD" id="cd03192">
    <property type="entry name" value="GST_C_Sigma_like"/>
    <property type="match status" value="1"/>
</dbReference>
<evidence type="ECO:0000259" key="2">
    <source>
        <dbReference type="PROSITE" id="PS50405"/>
    </source>
</evidence>
<evidence type="ECO:0000313" key="4">
    <source>
        <dbReference type="Proteomes" id="UP001338125"/>
    </source>
</evidence>
<accession>A0ABR0SR02</accession>
<sequence length="260" mass="29438">MAQPETKRVKTDEVPYELIYWPGLPGRGEPIRLLFEEAGVPYMDHAKTDAAAKKVLALMGADHLGDASNPAIFAPPALKHGDLLISQTPNIMMYLAPKLGLAPASGDAIYYLNQIVLTIIDGLLNEVHETHHPVATSIYYEDQKPEAKRRSKSFIEERLPKYLRYLQRVLDGEASGEGPWLYGGQLTYADLVLFQCVDGTQYAFPKTMAKMKESGEYDGVFKLYEAVKERPNIKEYLASERRTKYADGIWRYYPELEEDE</sequence>
<dbReference type="InterPro" id="IPR004045">
    <property type="entry name" value="Glutathione_S-Trfase_N"/>
</dbReference>
<name>A0ABR0SR02_9HYPO</name>
<reference evidence="3 4" key="1">
    <citation type="submission" date="2024-01" db="EMBL/GenBank/DDBJ databases">
        <title>Complete genome of Cladobotryum mycophilum ATHUM6906.</title>
        <authorList>
            <person name="Christinaki A.C."/>
            <person name="Myridakis A.I."/>
            <person name="Kouvelis V.N."/>
        </authorList>
    </citation>
    <scope>NUCLEOTIDE SEQUENCE [LARGE SCALE GENOMIC DNA]</scope>
    <source>
        <strain evidence="3 4">ATHUM6906</strain>
    </source>
</reference>
<feature type="domain" description="GST C-terminal" evidence="2">
    <location>
        <begin position="113"/>
        <end position="245"/>
    </location>
</feature>
<dbReference type="Pfam" id="PF14497">
    <property type="entry name" value="GST_C_3"/>
    <property type="match status" value="1"/>
</dbReference>
<evidence type="ECO:0000259" key="1">
    <source>
        <dbReference type="PROSITE" id="PS50404"/>
    </source>
</evidence>
<keyword evidence="4" id="KW-1185">Reference proteome</keyword>
<organism evidence="3 4">
    <name type="scientific">Cladobotryum mycophilum</name>
    <dbReference type="NCBI Taxonomy" id="491253"/>
    <lineage>
        <taxon>Eukaryota</taxon>
        <taxon>Fungi</taxon>
        <taxon>Dikarya</taxon>
        <taxon>Ascomycota</taxon>
        <taxon>Pezizomycotina</taxon>
        <taxon>Sordariomycetes</taxon>
        <taxon>Hypocreomycetidae</taxon>
        <taxon>Hypocreales</taxon>
        <taxon>Hypocreaceae</taxon>
        <taxon>Cladobotryum</taxon>
    </lineage>
</organism>
<dbReference type="Gene3D" id="1.20.1050.10">
    <property type="match status" value="1"/>
</dbReference>
<dbReference type="InterPro" id="IPR036249">
    <property type="entry name" value="Thioredoxin-like_sf"/>
</dbReference>
<dbReference type="PANTHER" id="PTHR11571">
    <property type="entry name" value="GLUTATHIONE S-TRANSFERASE"/>
    <property type="match status" value="1"/>
</dbReference>
<dbReference type="PANTHER" id="PTHR11571:SF263">
    <property type="entry name" value="GLUTATHIONE S-TRANSFERASE"/>
    <property type="match status" value="1"/>
</dbReference>